<evidence type="ECO:0000256" key="6">
    <source>
        <dbReference type="ARBA" id="ARBA00023027"/>
    </source>
</evidence>
<feature type="domain" description="Enoyl reductase (ER)" evidence="8">
    <location>
        <begin position="16"/>
        <end position="336"/>
    </location>
</feature>
<dbReference type="SMART" id="SM00829">
    <property type="entry name" value="PKS_ER"/>
    <property type="match status" value="1"/>
</dbReference>
<accession>A0AAV9GY43</accession>
<keyword evidence="3 7" id="KW-0479">Metal-binding</keyword>
<name>A0AAV9GY43_9PEZI</name>
<organism evidence="9 10">
    <name type="scientific">Podospora aff. communis PSN243</name>
    <dbReference type="NCBI Taxonomy" id="3040156"/>
    <lineage>
        <taxon>Eukaryota</taxon>
        <taxon>Fungi</taxon>
        <taxon>Dikarya</taxon>
        <taxon>Ascomycota</taxon>
        <taxon>Pezizomycotina</taxon>
        <taxon>Sordariomycetes</taxon>
        <taxon>Sordariomycetidae</taxon>
        <taxon>Sordariales</taxon>
        <taxon>Podosporaceae</taxon>
        <taxon>Podospora</taxon>
    </lineage>
</organism>
<protein>
    <submittedName>
        <fullName evidence="9">Chaperonin 10-like protein</fullName>
    </submittedName>
</protein>
<dbReference type="InterPro" id="IPR011032">
    <property type="entry name" value="GroES-like_sf"/>
</dbReference>
<dbReference type="FunFam" id="3.40.50.720:FF:000039">
    <property type="entry name" value="Alcohol dehydrogenase AdhP"/>
    <property type="match status" value="1"/>
</dbReference>
<dbReference type="PANTHER" id="PTHR42940:SF7">
    <property type="entry name" value="ALCOHOL DEHYDROGENASE-LIKE N-TERMINAL DOMAIN-CONTAINING PROTEIN"/>
    <property type="match status" value="1"/>
</dbReference>
<dbReference type="Gene3D" id="3.40.50.720">
    <property type="entry name" value="NAD(P)-binding Rossmann-like Domain"/>
    <property type="match status" value="1"/>
</dbReference>
<evidence type="ECO:0000313" key="9">
    <source>
        <dbReference type="EMBL" id="KAK4452694.1"/>
    </source>
</evidence>
<evidence type="ECO:0000313" key="10">
    <source>
        <dbReference type="Proteomes" id="UP001321760"/>
    </source>
</evidence>
<dbReference type="GO" id="GO:0005737">
    <property type="term" value="C:cytoplasm"/>
    <property type="evidence" value="ECO:0007669"/>
    <property type="project" value="TreeGrafter"/>
</dbReference>
<dbReference type="InterPro" id="IPR013154">
    <property type="entry name" value="ADH-like_N"/>
</dbReference>
<dbReference type="InterPro" id="IPR002328">
    <property type="entry name" value="ADH_Zn_CS"/>
</dbReference>
<keyword evidence="5" id="KW-0560">Oxidoreductase</keyword>
<evidence type="ECO:0000256" key="5">
    <source>
        <dbReference type="ARBA" id="ARBA00023002"/>
    </source>
</evidence>
<dbReference type="CDD" id="cd08296">
    <property type="entry name" value="CAD_like"/>
    <property type="match status" value="1"/>
</dbReference>
<dbReference type="InterPro" id="IPR013149">
    <property type="entry name" value="ADH-like_C"/>
</dbReference>
<keyword evidence="4 7" id="KW-0862">Zinc</keyword>
<dbReference type="GO" id="GO:0004022">
    <property type="term" value="F:alcohol dehydrogenase (NAD+) activity"/>
    <property type="evidence" value="ECO:0007669"/>
    <property type="project" value="TreeGrafter"/>
</dbReference>
<evidence type="ECO:0000256" key="3">
    <source>
        <dbReference type="ARBA" id="ARBA00022723"/>
    </source>
</evidence>
<evidence type="ECO:0000256" key="7">
    <source>
        <dbReference type="RuleBase" id="RU361277"/>
    </source>
</evidence>
<gene>
    <name evidence="9" type="ORF">QBC34DRAFT_320469</name>
</gene>
<dbReference type="Proteomes" id="UP001321760">
    <property type="component" value="Unassembled WGS sequence"/>
</dbReference>
<dbReference type="Pfam" id="PF00107">
    <property type="entry name" value="ADH_zinc_N"/>
    <property type="match status" value="1"/>
</dbReference>
<dbReference type="SUPFAM" id="SSF50129">
    <property type="entry name" value="GroES-like"/>
    <property type="match status" value="1"/>
</dbReference>
<comment type="caution">
    <text evidence="9">The sequence shown here is derived from an EMBL/GenBank/DDBJ whole genome shotgun (WGS) entry which is preliminary data.</text>
</comment>
<dbReference type="InterPro" id="IPR020843">
    <property type="entry name" value="ER"/>
</dbReference>
<comment type="cofactor">
    <cofactor evidence="1 7">
        <name>Zn(2+)</name>
        <dbReference type="ChEBI" id="CHEBI:29105"/>
    </cofactor>
</comment>
<evidence type="ECO:0000256" key="2">
    <source>
        <dbReference type="ARBA" id="ARBA00008072"/>
    </source>
</evidence>
<dbReference type="PANTHER" id="PTHR42940">
    <property type="entry name" value="ALCOHOL DEHYDROGENASE 1-RELATED"/>
    <property type="match status" value="1"/>
</dbReference>
<reference evidence="9" key="2">
    <citation type="submission" date="2023-05" db="EMBL/GenBank/DDBJ databases">
        <authorList>
            <consortium name="Lawrence Berkeley National Laboratory"/>
            <person name="Steindorff A."/>
            <person name="Hensen N."/>
            <person name="Bonometti L."/>
            <person name="Westerberg I."/>
            <person name="Brannstrom I.O."/>
            <person name="Guillou S."/>
            <person name="Cros-Aarteil S."/>
            <person name="Calhoun S."/>
            <person name="Haridas S."/>
            <person name="Kuo A."/>
            <person name="Mondo S."/>
            <person name="Pangilinan J."/>
            <person name="Riley R."/>
            <person name="Labutti K."/>
            <person name="Andreopoulos B."/>
            <person name="Lipzen A."/>
            <person name="Chen C."/>
            <person name="Yanf M."/>
            <person name="Daum C."/>
            <person name="Ng V."/>
            <person name="Clum A."/>
            <person name="Ohm R."/>
            <person name="Martin F."/>
            <person name="Silar P."/>
            <person name="Natvig D."/>
            <person name="Lalanne C."/>
            <person name="Gautier V."/>
            <person name="Ament-Velasquez S.L."/>
            <person name="Kruys A."/>
            <person name="Hutchinson M.I."/>
            <person name="Powell A.J."/>
            <person name="Barry K."/>
            <person name="Miller A.N."/>
            <person name="Grigoriev I.V."/>
            <person name="Debuchy R."/>
            <person name="Gladieux P."/>
            <person name="Thoren M.H."/>
            <person name="Johannesson H."/>
        </authorList>
    </citation>
    <scope>NUCLEOTIDE SEQUENCE</scope>
    <source>
        <strain evidence="9">PSN243</strain>
    </source>
</reference>
<evidence type="ECO:0000256" key="4">
    <source>
        <dbReference type="ARBA" id="ARBA00022833"/>
    </source>
</evidence>
<dbReference type="EMBL" id="MU865923">
    <property type="protein sequence ID" value="KAK4452694.1"/>
    <property type="molecule type" value="Genomic_DNA"/>
</dbReference>
<evidence type="ECO:0000259" key="8">
    <source>
        <dbReference type="SMART" id="SM00829"/>
    </source>
</evidence>
<dbReference type="PROSITE" id="PS00059">
    <property type="entry name" value="ADH_ZINC"/>
    <property type="match status" value="1"/>
</dbReference>
<proteinExistence type="inferred from homology"/>
<keyword evidence="10" id="KW-1185">Reference proteome</keyword>
<evidence type="ECO:0000256" key="1">
    <source>
        <dbReference type="ARBA" id="ARBA00001947"/>
    </source>
</evidence>
<dbReference type="Gene3D" id="3.90.180.10">
    <property type="entry name" value="Medium-chain alcohol dehydrogenases, catalytic domain"/>
    <property type="match status" value="1"/>
</dbReference>
<sequence length="339" mass="36199">MSLPATFKQAAFLAKGEPLTIREVPMLTPEKGEVLVKTEACGVCFSDLYAQINLMGAGFPLVPGHEIIGRVVALGEGVTSWKIGDRIGGAWHGGHDGTCHACKRGYFQMCDSRSVNGVSRDGGYAEYCTLRAEAGVPIPEGIPAAKYAPILCAGVTMFNSLRRQKLTPGETVAVQGLGGLGHLAIQYANKFGYRVVALSRGADKEKFARELGAHEYVDTSKVNAADALKELGYASVIMTTSPDGKAVPDLLRGLGPDGKLLVLSVPGDITVNTGVMLQYGLSIQSWPSGHAKDSEEAVKFTQLEGIDCLIEEFPIEKANEAYNAMLNGTVRFRSVITFE</sequence>
<dbReference type="Pfam" id="PF08240">
    <property type="entry name" value="ADH_N"/>
    <property type="match status" value="1"/>
</dbReference>
<keyword evidence="6" id="KW-0520">NAD</keyword>
<dbReference type="GO" id="GO:0008270">
    <property type="term" value="F:zinc ion binding"/>
    <property type="evidence" value="ECO:0007669"/>
    <property type="project" value="InterPro"/>
</dbReference>
<comment type="similarity">
    <text evidence="2 7">Belongs to the zinc-containing alcohol dehydrogenase family.</text>
</comment>
<dbReference type="AlphaFoldDB" id="A0AAV9GY43"/>
<dbReference type="InterPro" id="IPR036291">
    <property type="entry name" value="NAD(P)-bd_dom_sf"/>
</dbReference>
<dbReference type="SUPFAM" id="SSF51735">
    <property type="entry name" value="NAD(P)-binding Rossmann-fold domains"/>
    <property type="match status" value="1"/>
</dbReference>
<reference evidence="9" key="1">
    <citation type="journal article" date="2023" name="Mol. Phylogenet. Evol.">
        <title>Genome-scale phylogeny and comparative genomics of the fungal order Sordariales.</title>
        <authorList>
            <person name="Hensen N."/>
            <person name="Bonometti L."/>
            <person name="Westerberg I."/>
            <person name="Brannstrom I.O."/>
            <person name="Guillou S."/>
            <person name="Cros-Aarteil S."/>
            <person name="Calhoun S."/>
            <person name="Haridas S."/>
            <person name="Kuo A."/>
            <person name="Mondo S."/>
            <person name="Pangilinan J."/>
            <person name="Riley R."/>
            <person name="LaButti K."/>
            <person name="Andreopoulos B."/>
            <person name="Lipzen A."/>
            <person name="Chen C."/>
            <person name="Yan M."/>
            <person name="Daum C."/>
            <person name="Ng V."/>
            <person name="Clum A."/>
            <person name="Steindorff A."/>
            <person name="Ohm R.A."/>
            <person name="Martin F."/>
            <person name="Silar P."/>
            <person name="Natvig D.O."/>
            <person name="Lalanne C."/>
            <person name="Gautier V."/>
            <person name="Ament-Velasquez S.L."/>
            <person name="Kruys A."/>
            <person name="Hutchinson M.I."/>
            <person name="Powell A.J."/>
            <person name="Barry K."/>
            <person name="Miller A.N."/>
            <person name="Grigoriev I.V."/>
            <person name="Debuchy R."/>
            <person name="Gladieux P."/>
            <person name="Hiltunen Thoren M."/>
            <person name="Johannesson H."/>
        </authorList>
    </citation>
    <scope>NUCLEOTIDE SEQUENCE</scope>
    <source>
        <strain evidence="9">PSN243</strain>
    </source>
</reference>